<gene>
    <name evidence="2" type="ORF">M422DRAFT_264267</name>
</gene>
<dbReference type="HOGENOM" id="CLU_1415997_0_0_1"/>
<evidence type="ECO:0000256" key="1">
    <source>
        <dbReference type="SAM" id="MobiDB-lite"/>
    </source>
</evidence>
<dbReference type="Proteomes" id="UP000054279">
    <property type="component" value="Unassembled WGS sequence"/>
</dbReference>
<dbReference type="SUPFAM" id="SSF48576">
    <property type="entry name" value="Terpenoid synthases"/>
    <property type="match status" value="1"/>
</dbReference>
<evidence type="ECO:0000313" key="3">
    <source>
        <dbReference type="Proteomes" id="UP000054279"/>
    </source>
</evidence>
<dbReference type="InterPro" id="IPR008949">
    <property type="entry name" value="Isoprenoid_synthase_dom_sf"/>
</dbReference>
<proteinExistence type="predicted"/>
<name>A0A0C9UWK1_SPHS4</name>
<accession>A0A0C9UWK1</accession>
<dbReference type="Gene3D" id="1.10.600.10">
    <property type="entry name" value="Farnesyl Diphosphate Synthase"/>
    <property type="match status" value="1"/>
</dbReference>
<sequence length="192" mass="21377">MPNVSFPDYPLFASRNKQVDEWFLHHWPFLNEAISEEFKSSDLALFTCYVAPDALDERLEVACKLIKIGFVVDEFVKTQQTYQQMQMIQPKQWQSQHALGAGTIPPPPGGQLQFQSAYLPVQAQAYYASVAAAASLSTSSASLNQTQYQHQAQAQSTTQAAPTTPTTQAAGTTQPTTQPTATPYTYQHYYPY</sequence>
<reference evidence="2 3" key="1">
    <citation type="submission" date="2014-06" db="EMBL/GenBank/DDBJ databases">
        <title>Evolutionary Origins and Diversification of the Mycorrhizal Mutualists.</title>
        <authorList>
            <consortium name="DOE Joint Genome Institute"/>
            <consortium name="Mycorrhizal Genomics Consortium"/>
            <person name="Kohler A."/>
            <person name="Kuo A."/>
            <person name="Nagy L.G."/>
            <person name="Floudas D."/>
            <person name="Copeland A."/>
            <person name="Barry K.W."/>
            <person name="Cichocki N."/>
            <person name="Veneault-Fourrey C."/>
            <person name="LaButti K."/>
            <person name="Lindquist E.A."/>
            <person name="Lipzen A."/>
            <person name="Lundell T."/>
            <person name="Morin E."/>
            <person name="Murat C."/>
            <person name="Riley R."/>
            <person name="Ohm R."/>
            <person name="Sun H."/>
            <person name="Tunlid A."/>
            <person name="Henrissat B."/>
            <person name="Grigoriev I.V."/>
            <person name="Hibbett D.S."/>
            <person name="Martin F."/>
        </authorList>
    </citation>
    <scope>NUCLEOTIDE SEQUENCE [LARGE SCALE GENOMIC DNA]</scope>
    <source>
        <strain evidence="2 3">SS14</strain>
    </source>
</reference>
<dbReference type="EMBL" id="KN837209">
    <property type="protein sequence ID" value="KIJ33652.1"/>
    <property type="molecule type" value="Genomic_DNA"/>
</dbReference>
<feature type="region of interest" description="Disordered" evidence="1">
    <location>
        <begin position="152"/>
        <end position="184"/>
    </location>
</feature>
<keyword evidence="3" id="KW-1185">Reference proteome</keyword>
<protein>
    <submittedName>
        <fullName evidence="2">Uncharacterized protein</fullName>
    </submittedName>
</protein>
<dbReference type="AlphaFoldDB" id="A0A0C9UWK1"/>
<dbReference type="OrthoDB" id="3004402at2759"/>
<organism evidence="2 3">
    <name type="scientific">Sphaerobolus stellatus (strain SS14)</name>
    <dbReference type="NCBI Taxonomy" id="990650"/>
    <lineage>
        <taxon>Eukaryota</taxon>
        <taxon>Fungi</taxon>
        <taxon>Dikarya</taxon>
        <taxon>Basidiomycota</taxon>
        <taxon>Agaricomycotina</taxon>
        <taxon>Agaricomycetes</taxon>
        <taxon>Phallomycetidae</taxon>
        <taxon>Geastrales</taxon>
        <taxon>Sphaerobolaceae</taxon>
        <taxon>Sphaerobolus</taxon>
    </lineage>
</organism>
<evidence type="ECO:0000313" key="2">
    <source>
        <dbReference type="EMBL" id="KIJ33652.1"/>
    </source>
</evidence>